<accession>A0A9P5AIA2</accession>
<protein>
    <submittedName>
        <fullName evidence="2">Uncharacterized protein</fullName>
    </submittedName>
</protein>
<evidence type="ECO:0000256" key="1">
    <source>
        <dbReference type="SAM" id="SignalP"/>
    </source>
</evidence>
<feature type="signal peptide" evidence="1">
    <location>
        <begin position="1"/>
        <end position="25"/>
    </location>
</feature>
<reference evidence="2" key="2">
    <citation type="submission" date="2020-02" db="EMBL/GenBank/DDBJ databases">
        <title>Identification and distribution of gene clusters putatively required for synthesis of sphingolipid metabolism inhibitors in phylogenetically diverse species of the filamentous fungus Fusarium.</title>
        <authorList>
            <person name="Kim H.-S."/>
            <person name="Busman M."/>
            <person name="Brown D.W."/>
            <person name="Divon H."/>
            <person name="Uhlig S."/>
            <person name="Proctor R.H."/>
        </authorList>
    </citation>
    <scope>NUCLEOTIDE SEQUENCE</scope>
    <source>
        <strain evidence="2">NRRL 25174</strain>
    </source>
</reference>
<reference evidence="2" key="1">
    <citation type="journal article" date="2017" name="Mycologia">
        <title>Fusarium algeriense, sp. nov., a novel toxigenic crown rot pathogen of durum wheat from Algeria is nested in the Fusarium burgessii species complex.</title>
        <authorList>
            <person name="Laraba I."/>
            <person name="Keddad A."/>
            <person name="Boureghda H."/>
            <person name="Abdallah N."/>
            <person name="Vaughan M.M."/>
            <person name="Proctor R.H."/>
            <person name="Busman M."/>
            <person name="O'Donnell K."/>
        </authorList>
    </citation>
    <scope>NUCLEOTIDE SEQUENCE</scope>
    <source>
        <strain evidence="2">NRRL 25174</strain>
    </source>
</reference>
<evidence type="ECO:0000313" key="2">
    <source>
        <dbReference type="EMBL" id="KAF4339290.1"/>
    </source>
</evidence>
<proteinExistence type="predicted"/>
<comment type="caution">
    <text evidence="2">The sequence shown here is derived from an EMBL/GenBank/DDBJ whole genome shotgun (WGS) entry which is preliminary data.</text>
</comment>
<keyword evidence="1" id="KW-0732">Signal</keyword>
<dbReference type="EMBL" id="PVQB02000289">
    <property type="protein sequence ID" value="KAF4339290.1"/>
    <property type="molecule type" value="Genomic_DNA"/>
</dbReference>
<organism evidence="2 3">
    <name type="scientific">Fusarium beomiforme</name>
    <dbReference type="NCBI Taxonomy" id="44412"/>
    <lineage>
        <taxon>Eukaryota</taxon>
        <taxon>Fungi</taxon>
        <taxon>Dikarya</taxon>
        <taxon>Ascomycota</taxon>
        <taxon>Pezizomycotina</taxon>
        <taxon>Sordariomycetes</taxon>
        <taxon>Hypocreomycetidae</taxon>
        <taxon>Hypocreales</taxon>
        <taxon>Nectriaceae</taxon>
        <taxon>Fusarium</taxon>
        <taxon>Fusarium burgessii species complex</taxon>
    </lineage>
</organism>
<evidence type="ECO:0000313" key="3">
    <source>
        <dbReference type="Proteomes" id="UP000730481"/>
    </source>
</evidence>
<dbReference type="Proteomes" id="UP000730481">
    <property type="component" value="Unassembled WGS sequence"/>
</dbReference>
<name>A0A9P5AIA2_9HYPO</name>
<dbReference type="AlphaFoldDB" id="A0A9P5AIA2"/>
<dbReference type="OrthoDB" id="3780330at2759"/>
<feature type="chain" id="PRO_5040441274" evidence="1">
    <location>
        <begin position="26"/>
        <end position="296"/>
    </location>
</feature>
<gene>
    <name evidence="2" type="ORF">FBEOM_6826</name>
</gene>
<keyword evidence="3" id="KW-1185">Reference proteome</keyword>
<sequence>MAPQLATFYTSFLFLLLFFSQFLEAIDLSSRRPAQGQLQVRLDYALAIQPLQGQSEETRKESQRRYLWSSYIVFNEPVSSITKGQLRMIAEEGYKEMEEDFQQYKPRNKVRGSNKPVYLPGVMTIVAFDNKIILSSSQKGLDGFLDDWPESPVKLALDRCSSVWRERVANDPSRDADPDATHKNKAKCGEVNSFHQYYMTHSTPISELRPKARVTTVAKAFRGPGYPILAPCGTARNGEDEKTFWGCNLLVRDQDVDYIGKTQDAEEFELDKIAGGVQRIGQIQMCTRNHIIWDGE</sequence>